<dbReference type="InterPro" id="IPR011146">
    <property type="entry name" value="HIT-like"/>
</dbReference>
<dbReference type="PANTHER" id="PTHR42997">
    <property type="entry name" value="HIT FAMILY HYDROLASE"/>
    <property type="match status" value="1"/>
</dbReference>
<dbReference type="PANTHER" id="PTHR42997:SF1">
    <property type="entry name" value="AP-4-A PHOSPHORYLASE"/>
    <property type="match status" value="1"/>
</dbReference>
<sequence>MNKKCPFCNINKVKTRIIENGNHCFVILSNPRLMPGHLLIIPKRHVEKLSELSNSELADLLKFTVKYQEKIIKNIASGCDVRQNYRPFIKDGKLKVAHLHFHLQPRWPDVSDELFTKCQKYEIELFKPLTDDEKADIEKLLEK</sequence>
<dbReference type="InterPro" id="IPR052908">
    <property type="entry name" value="AP-4-A_phosphorylase"/>
</dbReference>
<evidence type="ECO:0000313" key="4">
    <source>
        <dbReference type="Proteomes" id="UP000035648"/>
    </source>
</evidence>
<dbReference type="SUPFAM" id="SSF54197">
    <property type="entry name" value="HIT-like"/>
    <property type="match status" value="1"/>
</dbReference>
<dbReference type="Proteomes" id="UP000035648">
    <property type="component" value="Chromosome"/>
</dbReference>
<dbReference type="STRING" id="1618337.UT28_C0001G0625"/>
<protein>
    <recommendedName>
        <fullName evidence="2">HIT domain-containing protein</fullName>
    </recommendedName>
</protein>
<dbReference type="InterPro" id="IPR036265">
    <property type="entry name" value="HIT-like_sf"/>
</dbReference>
<evidence type="ECO:0000259" key="2">
    <source>
        <dbReference type="PROSITE" id="PS51084"/>
    </source>
</evidence>
<dbReference type="GO" id="GO:0003824">
    <property type="term" value="F:catalytic activity"/>
    <property type="evidence" value="ECO:0007669"/>
    <property type="project" value="InterPro"/>
</dbReference>
<feature type="domain" description="HIT" evidence="2">
    <location>
        <begin position="6"/>
        <end position="115"/>
    </location>
</feature>
<gene>
    <name evidence="3" type="ORF">UT28_C0001G0625</name>
</gene>
<accession>A0A0G4B3A1</accession>
<evidence type="ECO:0000256" key="1">
    <source>
        <dbReference type="PROSITE-ProRule" id="PRU00464"/>
    </source>
</evidence>
<name>A0A0G4B3A1_9BACT</name>
<organism evidence="3 4">
    <name type="scientific">Berkelbacteria bacterium GW2011_GWE1_39_12</name>
    <dbReference type="NCBI Taxonomy" id="1618337"/>
    <lineage>
        <taxon>Bacteria</taxon>
        <taxon>Candidatus Berkelbacteria</taxon>
    </lineage>
</organism>
<dbReference type="PROSITE" id="PS51084">
    <property type="entry name" value="HIT_2"/>
    <property type="match status" value="1"/>
</dbReference>
<dbReference type="EMBL" id="CP011213">
    <property type="protein sequence ID" value="AKM82426.1"/>
    <property type="molecule type" value="Genomic_DNA"/>
</dbReference>
<dbReference type="KEGG" id="bbgw:UT28_C0001G0625"/>
<dbReference type="Pfam" id="PF01230">
    <property type="entry name" value="HIT"/>
    <property type="match status" value="1"/>
</dbReference>
<reference evidence="3 4" key="1">
    <citation type="journal article" date="2015" name="Nature">
        <title>rRNA introns, odd ribosomes, and small enigmatic genomes across a large radiation of phyla.</title>
        <authorList>
            <person name="Brown C.T."/>
            <person name="Hug L.A."/>
            <person name="Thomas B.C."/>
            <person name="Sharon I."/>
            <person name="Castelle C.J."/>
            <person name="Singh A."/>
            <person name="Wilkins M.J."/>
            <person name="Williams K.H."/>
            <person name="Banfield J.F."/>
        </authorList>
    </citation>
    <scope>NUCLEOTIDE SEQUENCE [LARGE SCALE GENOMIC DNA]</scope>
</reference>
<dbReference type="Gene3D" id="3.30.428.10">
    <property type="entry name" value="HIT-like"/>
    <property type="match status" value="1"/>
</dbReference>
<dbReference type="AlphaFoldDB" id="A0A0G4B3A1"/>
<evidence type="ECO:0000313" key="3">
    <source>
        <dbReference type="EMBL" id="AKM82426.1"/>
    </source>
</evidence>
<proteinExistence type="predicted"/>
<feature type="short sequence motif" description="Histidine triad motif" evidence="1">
    <location>
        <begin position="98"/>
        <end position="102"/>
    </location>
</feature>